<dbReference type="GO" id="GO:0006644">
    <property type="term" value="P:phospholipid metabolic process"/>
    <property type="evidence" value="ECO:0007669"/>
    <property type="project" value="TreeGrafter"/>
</dbReference>
<gene>
    <name evidence="3" type="ORF">E0F91_13335</name>
</gene>
<dbReference type="InterPro" id="IPR017946">
    <property type="entry name" value="PLC-like_Pdiesterase_TIM-brl"/>
</dbReference>
<evidence type="ECO:0000256" key="1">
    <source>
        <dbReference type="SAM" id="SignalP"/>
    </source>
</evidence>
<dbReference type="GO" id="GO:0005886">
    <property type="term" value="C:plasma membrane"/>
    <property type="evidence" value="ECO:0007669"/>
    <property type="project" value="TreeGrafter"/>
</dbReference>
<feature type="signal peptide" evidence="1">
    <location>
        <begin position="1"/>
        <end position="40"/>
    </location>
</feature>
<dbReference type="Gene3D" id="3.20.20.190">
    <property type="entry name" value="Phosphatidylinositol (PI) phosphodiesterase"/>
    <property type="match status" value="1"/>
</dbReference>
<feature type="chain" id="PRO_5020799289" evidence="1">
    <location>
        <begin position="41"/>
        <end position="325"/>
    </location>
</feature>
<dbReference type="GO" id="GO:0070291">
    <property type="term" value="P:N-acylethanolamine metabolic process"/>
    <property type="evidence" value="ECO:0007669"/>
    <property type="project" value="TreeGrafter"/>
</dbReference>
<name>A0A4R5CRD7_9FLAO</name>
<comment type="caution">
    <text evidence="3">The sequence shown here is derived from an EMBL/GenBank/DDBJ whole genome shotgun (WGS) entry which is preliminary data.</text>
</comment>
<dbReference type="EMBL" id="SMFN01000017">
    <property type="protein sequence ID" value="TDE02067.1"/>
    <property type="molecule type" value="Genomic_DNA"/>
</dbReference>
<dbReference type="PANTHER" id="PTHR46320">
    <property type="entry name" value="GLYCEROPHOSPHODIESTER PHOSPHODIESTERASE 1"/>
    <property type="match status" value="1"/>
</dbReference>
<dbReference type="GO" id="GO:0008889">
    <property type="term" value="F:glycerophosphodiester phosphodiesterase activity"/>
    <property type="evidence" value="ECO:0007669"/>
    <property type="project" value="TreeGrafter"/>
</dbReference>
<dbReference type="Proteomes" id="UP000294644">
    <property type="component" value="Unassembled WGS sequence"/>
</dbReference>
<keyword evidence="4" id="KW-1185">Reference proteome</keyword>
<dbReference type="GO" id="GO:0006580">
    <property type="term" value="P:ethanolamine metabolic process"/>
    <property type="evidence" value="ECO:0007669"/>
    <property type="project" value="TreeGrafter"/>
</dbReference>
<dbReference type="SUPFAM" id="SSF51695">
    <property type="entry name" value="PLC-like phosphodiesterases"/>
    <property type="match status" value="1"/>
</dbReference>
<dbReference type="InterPro" id="IPR030395">
    <property type="entry name" value="GP_PDE_dom"/>
</dbReference>
<dbReference type="OrthoDB" id="384721at2"/>
<evidence type="ECO:0000313" key="3">
    <source>
        <dbReference type="EMBL" id="TDE02067.1"/>
    </source>
</evidence>
<dbReference type="PROSITE" id="PS51704">
    <property type="entry name" value="GP_PDE"/>
    <property type="match status" value="1"/>
</dbReference>
<accession>A0A4R5CRD7</accession>
<sequence length="325" mass="36547">MPLQFLTFTVQLKKKNMFQNKNFCFSFCFLIISTLGFAQANEYVLQFKTPSQLHRFLKYSNKSIPLISAHRGGPTTGFPENSTATFANAIRYNPTIVETDIALSKDSVLVMMHDNKLDRTTTGTGKIENYTYKELQQFFLKDNEGNQTPYRIETLDQVLQWGKGKVIYNLDVKKGVPMKMIVDAVRRNKAEAYSVIITYNATQAAEVAQLAPDLMISVSARGKEDVERMENLGVKVDKMIAFVGTAEPKAQVYQYLHSRGIACILGTMGNIDKSAAANGDVLYYKLIENGATILSSDRPVQAGKQIAKYTNDKKLKSRHIKIIKR</sequence>
<organism evidence="3 4">
    <name type="scientific">Flavobacterium sandaracinum</name>
    <dbReference type="NCBI Taxonomy" id="2541733"/>
    <lineage>
        <taxon>Bacteria</taxon>
        <taxon>Pseudomonadati</taxon>
        <taxon>Bacteroidota</taxon>
        <taxon>Flavobacteriia</taxon>
        <taxon>Flavobacteriales</taxon>
        <taxon>Flavobacteriaceae</taxon>
        <taxon>Flavobacterium</taxon>
    </lineage>
</organism>
<evidence type="ECO:0000259" key="2">
    <source>
        <dbReference type="PROSITE" id="PS51704"/>
    </source>
</evidence>
<dbReference type="CDD" id="cd08566">
    <property type="entry name" value="GDPD_AtGDE_like"/>
    <property type="match status" value="1"/>
</dbReference>
<protein>
    <submittedName>
        <fullName evidence="3">Glycerophosphodiester phosphodiesterase family protein</fullName>
    </submittedName>
</protein>
<dbReference type="Pfam" id="PF03009">
    <property type="entry name" value="GDPD"/>
    <property type="match status" value="1"/>
</dbReference>
<dbReference type="PANTHER" id="PTHR46320:SF1">
    <property type="entry name" value="GLYCEROPHOSPHODIESTER PHOSPHODIESTERASE 1"/>
    <property type="match status" value="1"/>
</dbReference>
<proteinExistence type="predicted"/>
<reference evidence="3 4" key="1">
    <citation type="submission" date="2019-03" db="EMBL/GenBank/DDBJ databases">
        <title>Flavobacterium LB-D12 sp. nov., isolated from arctic soil.</title>
        <authorList>
            <person name="Chaudhary D.K."/>
        </authorList>
    </citation>
    <scope>NUCLEOTIDE SEQUENCE [LARGE SCALE GENOMIC DNA]</scope>
    <source>
        <strain evidence="3 4">LB-D12</strain>
    </source>
</reference>
<dbReference type="AlphaFoldDB" id="A0A4R5CRD7"/>
<keyword evidence="1" id="KW-0732">Signal</keyword>
<feature type="domain" description="GP-PDE" evidence="2">
    <location>
        <begin position="65"/>
        <end position="306"/>
    </location>
</feature>
<evidence type="ECO:0000313" key="4">
    <source>
        <dbReference type="Proteomes" id="UP000294644"/>
    </source>
</evidence>